<dbReference type="Gene3D" id="1.10.10.10">
    <property type="entry name" value="Winged helix-like DNA-binding domain superfamily/Winged helix DNA-binding domain"/>
    <property type="match status" value="1"/>
</dbReference>
<evidence type="ECO:0000313" key="1">
    <source>
        <dbReference type="EMBL" id="ELY57344.1"/>
    </source>
</evidence>
<dbReference type="Proteomes" id="UP000011531">
    <property type="component" value="Unassembled WGS sequence"/>
</dbReference>
<dbReference type="InterPro" id="IPR036390">
    <property type="entry name" value="WH_DNA-bd_sf"/>
</dbReference>
<proteinExistence type="predicted"/>
<name>L9X6B6_9EURY</name>
<dbReference type="Pfam" id="PF13412">
    <property type="entry name" value="HTH_24"/>
    <property type="match status" value="1"/>
</dbReference>
<gene>
    <name evidence="1" type="ORF">C492_13551</name>
</gene>
<dbReference type="SUPFAM" id="SSF46785">
    <property type="entry name" value="Winged helix' DNA-binding domain"/>
    <property type="match status" value="1"/>
</dbReference>
<keyword evidence="2" id="KW-1185">Reference proteome</keyword>
<evidence type="ECO:0000313" key="2">
    <source>
        <dbReference type="Proteomes" id="UP000011531"/>
    </source>
</evidence>
<dbReference type="OrthoDB" id="285635at2157"/>
<dbReference type="AlphaFoldDB" id="L9X6B6"/>
<sequence length="76" mass="8111">MPTDEPPSGRSDCEILETLTDGGPMTISQLADRLAAHPVTIDRRCRELQRAGRVRRCPGGAFAVDDSGTDARATGD</sequence>
<comment type="caution">
    <text evidence="1">The sequence shown here is derived from an EMBL/GenBank/DDBJ whole genome shotgun (WGS) entry which is preliminary data.</text>
</comment>
<dbReference type="EMBL" id="AOIA01000119">
    <property type="protein sequence ID" value="ELY57344.1"/>
    <property type="molecule type" value="Genomic_DNA"/>
</dbReference>
<dbReference type="RefSeq" id="WP_008424284.1">
    <property type="nucleotide sequence ID" value="NZ_AOIA01000119.1"/>
</dbReference>
<protein>
    <submittedName>
        <fullName evidence="1">DeoR family transcriptional regulator</fullName>
    </submittedName>
</protein>
<accession>L9X6B6</accession>
<dbReference type="InterPro" id="IPR036388">
    <property type="entry name" value="WH-like_DNA-bd_sf"/>
</dbReference>
<organism evidence="1 2">
    <name type="scientific">Natronococcus jeotgali DSM 18795</name>
    <dbReference type="NCBI Taxonomy" id="1227498"/>
    <lineage>
        <taxon>Archaea</taxon>
        <taxon>Methanobacteriati</taxon>
        <taxon>Methanobacteriota</taxon>
        <taxon>Stenosarchaea group</taxon>
        <taxon>Halobacteria</taxon>
        <taxon>Halobacteriales</taxon>
        <taxon>Natrialbaceae</taxon>
        <taxon>Natronococcus</taxon>
    </lineage>
</organism>
<reference evidence="1 2" key="1">
    <citation type="journal article" date="2014" name="PLoS Genet.">
        <title>Phylogenetically driven sequencing of extremely halophilic archaea reveals strategies for static and dynamic osmo-response.</title>
        <authorList>
            <person name="Becker E.A."/>
            <person name="Seitzer P.M."/>
            <person name="Tritt A."/>
            <person name="Larsen D."/>
            <person name="Krusor M."/>
            <person name="Yao A.I."/>
            <person name="Wu D."/>
            <person name="Madern D."/>
            <person name="Eisen J.A."/>
            <person name="Darling A.E."/>
            <person name="Facciotti M.T."/>
        </authorList>
    </citation>
    <scope>NUCLEOTIDE SEQUENCE [LARGE SCALE GENOMIC DNA]</scope>
    <source>
        <strain evidence="1 2">DSM 18795</strain>
    </source>
</reference>